<dbReference type="AlphaFoldDB" id="A0A672N7P1"/>
<organism evidence="1 2">
    <name type="scientific">Sinocyclocheilus grahami</name>
    <name type="common">Dianchi golden-line fish</name>
    <name type="synonym">Barbus grahami</name>
    <dbReference type="NCBI Taxonomy" id="75366"/>
    <lineage>
        <taxon>Eukaryota</taxon>
        <taxon>Metazoa</taxon>
        <taxon>Chordata</taxon>
        <taxon>Craniata</taxon>
        <taxon>Vertebrata</taxon>
        <taxon>Euteleostomi</taxon>
        <taxon>Actinopterygii</taxon>
        <taxon>Neopterygii</taxon>
        <taxon>Teleostei</taxon>
        <taxon>Ostariophysi</taxon>
        <taxon>Cypriniformes</taxon>
        <taxon>Cyprinidae</taxon>
        <taxon>Cyprininae</taxon>
        <taxon>Sinocyclocheilus</taxon>
    </lineage>
</organism>
<reference evidence="1" key="2">
    <citation type="submission" date="2025-09" db="UniProtKB">
        <authorList>
            <consortium name="Ensembl"/>
        </authorList>
    </citation>
    <scope>IDENTIFICATION</scope>
</reference>
<evidence type="ECO:0000313" key="1">
    <source>
        <dbReference type="Ensembl" id="ENSSGRP00000045580.1"/>
    </source>
</evidence>
<dbReference type="Proteomes" id="UP000472262">
    <property type="component" value="Unassembled WGS sequence"/>
</dbReference>
<sequence length="24" mass="2608">TSSGVRQIYFGSGTKLIVQTSKCF</sequence>
<protein>
    <submittedName>
        <fullName evidence="1">Uncharacterized protein</fullName>
    </submittedName>
</protein>
<accession>A0A672N7P1</accession>
<name>A0A672N7P1_SINGR</name>
<reference evidence="1" key="1">
    <citation type="submission" date="2025-08" db="UniProtKB">
        <authorList>
            <consortium name="Ensembl"/>
        </authorList>
    </citation>
    <scope>IDENTIFICATION</scope>
</reference>
<proteinExistence type="predicted"/>
<dbReference type="Ensembl" id="ENSSGRT00000048766.1">
    <property type="protein sequence ID" value="ENSSGRP00000045580.1"/>
    <property type="gene ID" value="ENSSGRG00000024455.1"/>
</dbReference>
<keyword evidence="2" id="KW-1185">Reference proteome</keyword>
<dbReference type="InParanoid" id="A0A672N7P1"/>
<evidence type="ECO:0000313" key="2">
    <source>
        <dbReference type="Proteomes" id="UP000472262"/>
    </source>
</evidence>